<dbReference type="EMBL" id="OKRB01000107">
    <property type="protein sequence ID" value="SPE25275.1"/>
    <property type="molecule type" value="Genomic_DNA"/>
</dbReference>
<dbReference type="OrthoDB" id="282393at2"/>
<feature type="region of interest" description="Disordered" evidence="1">
    <location>
        <begin position="150"/>
        <end position="170"/>
    </location>
</feature>
<dbReference type="NCBIfam" id="TIGR02284">
    <property type="entry name" value="PA2169 family four-helix-bundle protein"/>
    <property type="match status" value="1"/>
</dbReference>
<dbReference type="InterPro" id="IPR019052">
    <property type="entry name" value="DUF2383"/>
</dbReference>
<evidence type="ECO:0000256" key="1">
    <source>
        <dbReference type="SAM" id="MobiDB-lite"/>
    </source>
</evidence>
<feature type="domain" description="DUF2383" evidence="2">
    <location>
        <begin position="14"/>
        <end position="119"/>
    </location>
</feature>
<dbReference type="InterPro" id="IPR011971">
    <property type="entry name" value="CHP02284"/>
</dbReference>
<protein>
    <recommendedName>
        <fullName evidence="2">DUF2383 domain-containing protein</fullName>
    </recommendedName>
</protein>
<dbReference type="Pfam" id="PF09537">
    <property type="entry name" value="DUF2383"/>
    <property type="match status" value="1"/>
</dbReference>
<dbReference type="Proteomes" id="UP000239735">
    <property type="component" value="Unassembled WGS sequence"/>
</dbReference>
<gene>
    <name evidence="3" type="ORF">SBA5_490052</name>
</gene>
<evidence type="ECO:0000313" key="3">
    <source>
        <dbReference type="EMBL" id="SPE25275.1"/>
    </source>
</evidence>
<evidence type="ECO:0000259" key="2">
    <source>
        <dbReference type="Pfam" id="PF09537"/>
    </source>
</evidence>
<dbReference type="Gene3D" id="1.20.1260.10">
    <property type="match status" value="1"/>
</dbReference>
<accession>A0A2N9LQB1</accession>
<sequence>MPPVLRQAPRADTAVQSVIEILIDSQEGLATVGERLQDRTLKRYFFAESLLRAQFINQLEMALRQRGVSRFREKGSAAATLHRTWARFKARFMGGDHTLLVTAEQGEDAVNEIYRKAMETYLPMAVREILAAQEAHIELVHEFVKMERDRPATLKKSARSRAPASGNISD</sequence>
<evidence type="ECO:0000313" key="4">
    <source>
        <dbReference type="Proteomes" id="UP000239735"/>
    </source>
</evidence>
<dbReference type="AlphaFoldDB" id="A0A2N9LQB1"/>
<proteinExistence type="predicted"/>
<dbReference type="InterPro" id="IPR012347">
    <property type="entry name" value="Ferritin-like"/>
</dbReference>
<organism evidence="3 4">
    <name type="scientific">Candidatus Sulfuritelmatomonas gaucii</name>
    <dbReference type="NCBI Taxonomy" id="2043161"/>
    <lineage>
        <taxon>Bacteria</taxon>
        <taxon>Pseudomonadati</taxon>
        <taxon>Acidobacteriota</taxon>
        <taxon>Terriglobia</taxon>
        <taxon>Terriglobales</taxon>
        <taxon>Acidobacteriaceae</taxon>
        <taxon>Candidatus Sulfuritelmatomonas</taxon>
    </lineage>
</organism>
<reference evidence="4" key="1">
    <citation type="submission" date="2018-02" db="EMBL/GenBank/DDBJ databases">
        <authorList>
            <person name="Hausmann B."/>
        </authorList>
    </citation>
    <scope>NUCLEOTIDE SEQUENCE [LARGE SCALE GENOMIC DNA]</scope>
    <source>
        <strain evidence="4">Peat soil MAG SbA5</strain>
    </source>
</reference>
<name>A0A2N9LQB1_9BACT</name>